<dbReference type="AlphaFoldDB" id="A0ABD0NAK4"/>
<organism evidence="1 2">
    <name type="scientific">Cirrhinus mrigala</name>
    <name type="common">Mrigala</name>
    <dbReference type="NCBI Taxonomy" id="683832"/>
    <lineage>
        <taxon>Eukaryota</taxon>
        <taxon>Metazoa</taxon>
        <taxon>Chordata</taxon>
        <taxon>Craniata</taxon>
        <taxon>Vertebrata</taxon>
        <taxon>Euteleostomi</taxon>
        <taxon>Actinopterygii</taxon>
        <taxon>Neopterygii</taxon>
        <taxon>Teleostei</taxon>
        <taxon>Ostariophysi</taxon>
        <taxon>Cypriniformes</taxon>
        <taxon>Cyprinidae</taxon>
        <taxon>Labeoninae</taxon>
        <taxon>Labeonini</taxon>
        <taxon>Cirrhinus</taxon>
    </lineage>
</organism>
<dbReference type="Proteomes" id="UP001529510">
    <property type="component" value="Unassembled WGS sequence"/>
</dbReference>
<accession>A0ABD0NAK4</accession>
<gene>
    <name evidence="1" type="ORF">M9458_046416</name>
</gene>
<evidence type="ECO:0000313" key="1">
    <source>
        <dbReference type="EMBL" id="KAL0158340.1"/>
    </source>
</evidence>
<feature type="non-terminal residue" evidence="1">
    <location>
        <position position="51"/>
    </location>
</feature>
<sequence length="51" mass="5795">IFSPLDNLYDLESANCHPLVCHLCQEQYEHPCLLDCYHTAVDSRLTCPLCG</sequence>
<evidence type="ECO:0000313" key="2">
    <source>
        <dbReference type="Proteomes" id="UP001529510"/>
    </source>
</evidence>
<protein>
    <submittedName>
        <fullName evidence="1">Uncharacterized protein</fullName>
    </submittedName>
</protein>
<reference evidence="1 2" key="1">
    <citation type="submission" date="2024-05" db="EMBL/GenBank/DDBJ databases">
        <title>Genome sequencing and assembly of Indian major carp, Cirrhinus mrigala (Hamilton, 1822).</title>
        <authorList>
            <person name="Mohindra V."/>
            <person name="Chowdhury L.M."/>
            <person name="Lal K."/>
            <person name="Jena J.K."/>
        </authorList>
    </citation>
    <scope>NUCLEOTIDE SEQUENCE [LARGE SCALE GENOMIC DNA]</scope>
    <source>
        <strain evidence="1">CM1030</strain>
        <tissue evidence="1">Blood</tissue>
    </source>
</reference>
<feature type="non-terminal residue" evidence="1">
    <location>
        <position position="1"/>
    </location>
</feature>
<comment type="caution">
    <text evidence="1">The sequence shown here is derived from an EMBL/GenBank/DDBJ whole genome shotgun (WGS) entry which is preliminary data.</text>
</comment>
<name>A0ABD0NAK4_CIRMR</name>
<keyword evidence="2" id="KW-1185">Reference proteome</keyword>
<proteinExistence type="predicted"/>
<dbReference type="EMBL" id="JAMKFB020000023">
    <property type="protein sequence ID" value="KAL0158340.1"/>
    <property type="molecule type" value="Genomic_DNA"/>
</dbReference>